<dbReference type="STRING" id="1324350.AOY20_12310"/>
<dbReference type="KEGG" id="aei:AOY20_12310"/>
<keyword evidence="3" id="KW-1185">Reference proteome</keyword>
<dbReference type="RefSeq" id="WP_054582140.1">
    <property type="nucleotide sequence ID" value="NZ_CP012808.1"/>
</dbReference>
<keyword evidence="1" id="KW-0472">Membrane</keyword>
<evidence type="ECO:0000313" key="3">
    <source>
        <dbReference type="Proteomes" id="UP000064939"/>
    </source>
</evidence>
<gene>
    <name evidence="2" type="ORF">AOY20_12310</name>
</gene>
<dbReference type="AlphaFoldDB" id="A0A0N9VXZ7"/>
<evidence type="ECO:0000313" key="2">
    <source>
        <dbReference type="EMBL" id="ALH96257.1"/>
    </source>
</evidence>
<dbReference type="EMBL" id="CP012808">
    <property type="protein sequence ID" value="ALH96257.1"/>
    <property type="molecule type" value="Genomic_DNA"/>
</dbReference>
<dbReference type="PROSITE" id="PS51257">
    <property type="entry name" value="PROKAR_LIPOPROTEIN"/>
    <property type="match status" value="1"/>
</dbReference>
<proteinExistence type="predicted"/>
<protein>
    <submittedName>
        <fullName evidence="2">Uncharacterized protein</fullName>
    </submittedName>
</protein>
<keyword evidence="1" id="KW-0812">Transmembrane</keyword>
<sequence>MTKSKFLKILFLGVVLLSCCFSGSYFLFTEFDIQTDFLVASAIFFIAFVLLSLYADWKEPQYLNKLEQDQKEIRIAIKTYKKSMDALFYFVEYQGKNIEQLKQDDNLYRGYQTIVRNMIDYTDELRKLLMHYQYRFKAKTLHEKAHVAIVVSCLQSLEKIHDILNKYDVIYDCLESYKFVKLRMDNNYIATMSKQVTEKLPDEMTEFYIELLQDK</sequence>
<accession>A0A0N9VXZ7</accession>
<reference evidence="2 3" key="1">
    <citation type="journal article" date="2015" name="Int. J. Syst. Evol. Microbiol.">
        <title>Acinetobacter equi sp. nov. isolated from horse faeces.</title>
        <authorList>
            <person name="Poppel M.T."/>
            <person name="Skiebe E."/>
            <person name="Laue M."/>
            <person name="Bergmann H."/>
            <person name="Ebersberger I."/>
            <person name="Garn T."/>
            <person name="Fruth A."/>
            <person name="Baumgardt S."/>
            <person name="Busse H.J."/>
            <person name="Wilharm G."/>
        </authorList>
    </citation>
    <scope>NUCLEOTIDE SEQUENCE [LARGE SCALE GENOMIC DNA]</scope>
    <source>
        <strain evidence="2 3">114</strain>
    </source>
</reference>
<evidence type="ECO:0000256" key="1">
    <source>
        <dbReference type="SAM" id="Phobius"/>
    </source>
</evidence>
<name>A0A0N9VXZ7_9GAMM</name>
<keyword evidence="1" id="KW-1133">Transmembrane helix</keyword>
<feature type="transmembrane region" description="Helical" evidence="1">
    <location>
        <begin position="38"/>
        <end position="55"/>
    </location>
</feature>
<organism evidence="2 3">
    <name type="scientific">Acinetobacter equi</name>
    <dbReference type="NCBI Taxonomy" id="1324350"/>
    <lineage>
        <taxon>Bacteria</taxon>
        <taxon>Pseudomonadati</taxon>
        <taxon>Pseudomonadota</taxon>
        <taxon>Gammaproteobacteria</taxon>
        <taxon>Moraxellales</taxon>
        <taxon>Moraxellaceae</taxon>
        <taxon>Acinetobacter</taxon>
    </lineage>
</organism>
<dbReference type="Proteomes" id="UP000064939">
    <property type="component" value="Chromosome"/>
</dbReference>